<dbReference type="KEGG" id="bbe:BBR47_26090"/>
<evidence type="ECO:0000313" key="3">
    <source>
        <dbReference type="Proteomes" id="UP000001877"/>
    </source>
</evidence>
<proteinExistence type="predicted"/>
<keyword evidence="1" id="KW-1133">Transmembrane helix</keyword>
<evidence type="ECO:0000313" key="2">
    <source>
        <dbReference type="EMBL" id="BAH43586.1"/>
    </source>
</evidence>
<gene>
    <name evidence="2" type="ordered locus">BBR47_26090</name>
</gene>
<keyword evidence="1" id="KW-0472">Membrane</keyword>
<organism evidence="2 3">
    <name type="scientific">Brevibacillus brevis (strain 47 / JCM 6285 / NBRC 100599)</name>
    <dbReference type="NCBI Taxonomy" id="358681"/>
    <lineage>
        <taxon>Bacteria</taxon>
        <taxon>Bacillati</taxon>
        <taxon>Bacillota</taxon>
        <taxon>Bacilli</taxon>
        <taxon>Bacillales</taxon>
        <taxon>Paenibacillaceae</taxon>
        <taxon>Brevibacillus</taxon>
    </lineage>
</organism>
<protein>
    <submittedName>
        <fullName evidence="2">Uncharacterized protein</fullName>
    </submittedName>
</protein>
<reference evidence="2 3" key="1">
    <citation type="submission" date="2005-03" db="EMBL/GenBank/DDBJ databases">
        <title>Brevibacillus brevis strain 47, complete genome.</title>
        <authorList>
            <person name="Hosoyama A."/>
            <person name="Yamada R."/>
            <person name="Hongo Y."/>
            <person name="Terui Y."/>
            <person name="Ankai A."/>
            <person name="Masuyama W."/>
            <person name="Sekiguchi M."/>
            <person name="Takeda T."/>
            <person name="Asano K."/>
            <person name="Ohji S."/>
            <person name="Ichikawa N."/>
            <person name="Narita S."/>
            <person name="Aoki N."/>
            <person name="Miura H."/>
            <person name="Matsushita S."/>
            <person name="Sekigawa T."/>
            <person name="Yamagata H."/>
            <person name="Yoshikawa H."/>
            <person name="Udaka S."/>
            <person name="Tanikawa S."/>
            <person name="Fujita N."/>
        </authorList>
    </citation>
    <scope>NUCLEOTIDE SEQUENCE [LARGE SCALE GENOMIC DNA]</scope>
    <source>
        <strain evidence="3">47 / JCM 6285 / NBRC 100599</strain>
    </source>
</reference>
<feature type="transmembrane region" description="Helical" evidence="1">
    <location>
        <begin position="12"/>
        <end position="33"/>
    </location>
</feature>
<dbReference type="AlphaFoldDB" id="C0ZCS7"/>
<evidence type="ECO:0000256" key="1">
    <source>
        <dbReference type="SAM" id="Phobius"/>
    </source>
</evidence>
<sequence>MERKKRFETKDEMLALVQAPLLFLSIHFFAFIVCL</sequence>
<dbReference type="EMBL" id="AP008955">
    <property type="protein sequence ID" value="BAH43586.1"/>
    <property type="molecule type" value="Genomic_DNA"/>
</dbReference>
<dbReference type="HOGENOM" id="CLU_3363691_0_0_9"/>
<name>C0ZCS7_BREBN</name>
<keyword evidence="3" id="KW-1185">Reference proteome</keyword>
<dbReference type="Proteomes" id="UP000001877">
    <property type="component" value="Chromosome"/>
</dbReference>
<accession>C0ZCS7</accession>
<keyword evidence="1" id="KW-0812">Transmembrane</keyword>